<dbReference type="Proteomes" id="UP000642070">
    <property type="component" value="Unassembled WGS sequence"/>
</dbReference>
<dbReference type="SUPFAM" id="SSF51430">
    <property type="entry name" value="NAD(P)-linked oxidoreductase"/>
    <property type="match status" value="1"/>
</dbReference>
<dbReference type="PRINTS" id="PR00069">
    <property type="entry name" value="ALDKETRDTASE"/>
</dbReference>
<dbReference type="InterPro" id="IPR050523">
    <property type="entry name" value="AKR_Detox_Biosynth"/>
</dbReference>
<dbReference type="PANTHER" id="PTHR43364">
    <property type="entry name" value="NADH-SPECIFIC METHYLGLYOXAL REDUCTASE-RELATED"/>
    <property type="match status" value="1"/>
</dbReference>
<dbReference type="InterPro" id="IPR023210">
    <property type="entry name" value="NADP_OxRdtase_dom"/>
</dbReference>
<dbReference type="InterPro" id="IPR036812">
    <property type="entry name" value="NAD(P)_OxRdtase_dom_sf"/>
</dbReference>
<feature type="region of interest" description="Disordered" evidence="2">
    <location>
        <begin position="328"/>
        <end position="348"/>
    </location>
</feature>
<dbReference type="EMBL" id="BMPI01000088">
    <property type="protein sequence ID" value="GGM82132.1"/>
    <property type="molecule type" value="Genomic_DNA"/>
</dbReference>
<feature type="compositionally biased region" description="Basic residues" evidence="2">
    <location>
        <begin position="333"/>
        <end position="348"/>
    </location>
</feature>
<dbReference type="FunFam" id="3.20.20.100:FF:000004">
    <property type="entry name" value="Oxidoreductase, aldo/keto reductase"/>
    <property type="match status" value="1"/>
</dbReference>
<evidence type="ECO:0000256" key="1">
    <source>
        <dbReference type="ARBA" id="ARBA00023002"/>
    </source>
</evidence>
<accession>A0A917UFW0</accession>
<comment type="caution">
    <text evidence="4">The sequence shown here is derived from an EMBL/GenBank/DDBJ whole genome shotgun (WGS) entry which is preliminary data.</text>
</comment>
<dbReference type="GO" id="GO:0005829">
    <property type="term" value="C:cytosol"/>
    <property type="evidence" value="ECO:0007669"/>
    <property type="project" value="TreeGrafter"/>
</dbReference>
<name>A0A917UFW0_9ACTN</name>
<organism evidence="4 5">
    <name type="scientific">Dactylosporangium sucinum</name>
    <dbReference type="NCBI Taxonomy" id="1424081"/>
    <lineage>
        <taxon>Bacteria</taxon>
        <taxon>Bacillati</taxon>
        <taxon>Actinomycetota</taxon>
        <taxon>Actinomycetes</taxon>
        <taxon>Micromonosporales</taxon>
        <taxon>Micromonosporaceae</taxon>
        <taxon>Dactylosporangium</taxon>
    </lineage>
</organism>
<dbReference type="Pfam" id="PF00248">
    <property type="entry name" value="Aldo_ket_red"/>
    <property type="match status" value="1"/>
</dbReference>
<dbReference type="GO" id="GO:0016491">
    <property type="term" value="F:oxidoreductase activity"/>
    <property type="evidence" value="ECO:0007669"/>
    <property type="project" value="UniProtKB-KW"/>
</dbReference>
<dbReference type="InterPro" id="IPR020471">
    <property type="entry name" value="AKR"/>
</dbReference>
<reference evidence="4" key="2">
    <citation type="submission" date="2020-09" db="EMBL/GenBank/DDBJ databases">
        <authorList>
            <person name="Sun Q."/>
            <person name="Ohkuma M."/>
        </authorList>
    </citation>
    <scope>NUCLEOTIDE SEQUENCE</scope>
    <source>
        <strain evidence="4">JCM 19831</strain>
    </source>
</reference>
<evidence type="ECO:0000259" key="3">
    <source>
        <dbReference type="Pfam" id="PF00248"/>
    </source>
</evidence>
<evidence type="ECO:0000256" key="2">
    <source>
        <dbReference type="SAM" id="MobiDB-lite"/>
    </source>
</evidence>
<feature type="domain" description="NADP-dependent oxidoreductase" evidence="3">
    <location>
        <begin position="17"/>
        <end position="310"/>
    </location>
</feature>
<dbReference type="AlphaFoldDB" id="A0A917UFW0"/>
<proteinExistence type="predicted"/>
<evidence type="ECO:0000313" key="4">
    <source>
        <dbReference type="EMBL" id="GGM82132.1"/>
    </source>
</evidence>
<keyword evidence="1" id="KW-0560">Oxidoreductase</keyword>
<keyword evidence="5" id="KW-1185">Reference proteome</keyword>
<dbReference type="Gene3D" id="3.20.20.100">
    <property type="entry name" value="NADP-dependent oxidoreductase domain"/>
    <property type="match status" value="1"/>
</dbReference>
<evidence type="ECO:0000313" key="5">
    <source>
        <dbReference type="Proteomes" id="UP000642070"/>
    </source>
</evidence>
<dbReference type="PANTHER" id="PTHR43364:SF4">
    <property type="entry name" value="NAD(P)-LINKED OXIDOREDUCTASE SUPERFAMILY PROTEIN"/>
    <property type="match status" value="1"/>
</dbReference>
<sequence length="348" mass="38184">MRTRPLGRTGIQVSPYCLGTMMFGPNGNPDHDDCIRIIHRALDAGINFIDTADVYGGDGETERIVGRALRGRRDDVVLATKVNGPMGTDPNRRGNSRRWILTAVDASLRRLGVEHIDLYQVHHPEPGTDIEETLGALTDLQRAGKVRAIGHSSLPAAEIVEAQWVSERRGLARFRTEQPPYSILNRGIEREILPVCARYGLGTLVWSPLAMGLLTGRYRKGGGERAARARMHWVPRHMTDERKLDAVERLIPIADQAGLTLTHLALAFTVAHPAVTSAIIGPRTTAHLDDLLAGAGTTLDDDILDRIDEVVPPGVDLGPIDVSYVPPELAQPHLRRRRTADRAAAGRR</sequence>
<dbReference type="RefSeq" id="WP_190257098.1">
    <property type="nucleotide sequence ID" value="NZ_BMPI01000088.1"/>
</dbReference>
<gene>
    <name evidence="4" type="ORF">GCM10007977_099480</name>
</gene>
<reference evidence="4" key="1">
    <citation type="journal article" date="2014" name="Int. J. Syst. Evol. Microbiol.">
        <title>Complete genome sequence of Corynebacterium casei LMG S-19264T (=DSM 44701T), isolated from a smear-ripened cheese.</title>
        <authorList>
            <consortium name="US DOE Joint Genome Institute (JGI-PGF)"/>
            <person name="Walter F."/>
            <person name="Albersmeier A."/>
            <person name="Kalinowski J."/>
            <person name="Ruckert C."/>
        </authorList>
    </citation>
    <scope>NUCLEOTIDE SEQUENCE</scope>
    <source>
        <strain evidence="4">JCM 19831</strain>
    </source>
</reference>
<protein>
    <submittedName>
        <fullName evidence="4">Aldo/keto reductase</fullName>
    </submittedName>
</protein>